<comment type="caution">
    <text evidence="4">The sequence shown here is derived from an EMBL/GenBank/DDBJ whole genome shotgun (WGS) entry which is preliminary data.</text>
</comment>
<dbReference type="Gene3D" id="2.60.120.1130">
    <property type="match status" value="1"/>
</dbReference>
<gene>
    <name evidence="4" type="ORF">LZZ85_25370</name>
</gene>
<dbReference type="RefSeq" id="WP_237876460.1">
    <property type="nucleotide sequence ID" value="NZ_JAKLTR010000024.1"/>
</dbReference>
<proteinExistence type="predicted"/>
<keyword evidence="5" id="KW-1185">Reference proteome</keyword>
<feature type="domain" description="DUF3857" evidence="3">
    <location>
        <begin position="76"/>
        <end position="214"/>
    </location>
</feature>
<dbReference type="InterPro" id="IPR038765">
    <property type="entry name" value="Papain-like_cys_pep_sf"/>
</dbReference>
<evidence type="ECO:0000313" key="4">
    <source>
        <dbReference type="EMBL" id="MCG2617656.1"/>
    </source>
</evidence>
<reference evidence="4" key="1">
    <citation type="submission" date="2022-01" db="EMBL/GenBank/DDBJ databases">
        <authorList>
            <person name="Jo J.-H."/>
            <person name="Im W.-T."/>
        </authorList>
    </citation>
    <scope>NUCLEOTIDE SEQUENCE</scope>
    <source>
        <strain evidence="4">NA20</strain>
    </source>
</reference>
<evidence type="ECO:0000256" key="1">
    <source>
        <dbReference type="SAM" id="SignalP"/>
    </source>
</evidence>
<dbReference type="Pfam" id="PF01841">
    <property type="entry name" value="Transglut_core"/>
    <property type="match status" value="1"/>
</dbReference>
<dbReference type="Pfam" id="PF12969">
    <property type="entry name" value="DUF3857"/>
    <property type="match status" value="1"/>
</dbReference>
<dbReference type="Gene3D" id="2.60.40.3140">
    <property type="match status" value="1"/>
</dbReference>
<feature type="domain" description="Transglutaminase-like" evidence="2">
    <location>
        <begin position="321"/>
        <end position="391"/>
    </location>
</feature>
<dbReference type="InterPro" id="IPR024618">
    <property type="entry name" value="DUF3857"/>
</dbReference>
<dbReference type="Proteomes" id="UP001165367">
    <property type="component" value="Unassembled WGS sequence"/>
</dbReference>
<dbReference type="SUPFAM" id="SSF54001">
    <property type="entry name" value="Cysteine proteinases"/>
    <property type="match status" value="1"/>
</dbReference>
<dbReference type="InterPro" id="IPR002931">
    <property type="entry name" value="Transglutaminase-like"/>
</dbReference>
<feature type="signal peptide" evidence="1">
    <location>
        <begin position="1"/>
        <end position="20"/>
    </location>
</feature>
<name>A0ABS9KZC3_9BACT</name>
<feature type="chain" id="PRO_5045562755" evidence="1">
    <location>
        <begin position="21"/>
        <end position="673"/>
    </location>
</feature>
<dbReference type="EMBL" id="JAKLTR010000024">
    <property type="protein sequence ID" value="MCG2617656.1"/>
    <property type="molecule type" value="Genomic_DNA"/>
</dbReference>
<evidence type="ECO:0000259" key="3">
    <source>
        <dbReference type="Pfam" id="PF12969"/>
    </source>
</evidence>
<evidence type="ECO:0000313" key="5">
    <source>
        <dbReference type="Proteomes" id="UP001165367"/>
    </source>
</evidence>
<dbReference type="Gene3D" id="3.10.620.30">
    <property type="match status" value="1"/>
</dbReference>
<organism evidence="4 5">
    <name type="scientific">Terrimonas ginsenosidimutans</name>
    <dbReference type="NCBI Taxonomy" id="2908004"/>
    <lineage>
        <taxon>Bacteria</taxon>
        <taxon>Pseudomonadati</taxon>
        <taxon>Bacteroidota</taxon>
        <taxon>Chitinophagia</taxon>
        <taxon>Chitinophagales</taxon>
        <taxon>Chitinophagaceae</taxon>
        <taxon>Terrimonas</taxon>
    </lineage>
</organism>
<accession>A0ABS9KZC3</accession>
<sequence length="673" mass="77576">MKVRFLLLFLLFLEFTPIFSQEKAKIKFGKVSVEDFKAKYTVDTSSGAVIIGDIGSTDFVGNTKGGFSIEFKRYCRIHVLNKSAYEILEVEIPIYTQGDREEELSSLKAVTYNLENGKVVETKVDPKNDVFKERISRNKVIRKFVFPAVREGAIIEMEYKLKSDFLFNLRPWNFQDRYPTLWSEYIVGMPEFLNYVSLTQGYQAFYIKEQKDKRESFAVEVPKQGVLQGTGNERINFSAGITFFRWVMKDLPALKEEGFTSTISNHVARIEFQLSEYREPFVPKKVMSTWNETMHVLMNDEDFGLSLQQPNEWLDGVMPGVLKNASTSLQKARNIYEWVRDNMVCTRRNSFYLTKSLKNTLNTKTGTEAEINLLLISMLRKAGLQADPVILSTRSNGYTYALYPLIDRFNYVVIRLLIDDKKYFLDASRPQLGFDKLGFDCYNGHARVVADSAEGVELKSESLMERSLTSVFLSNSAEGKLVAGLQHAPGYYESSAIRSAVKDKGLNAYMDDLRKNVGDDESTVSEASIDSLYNYESPLVVKCKITYPADNADVWYFDPVFMKSWAQNPFKSAERFYPVEMPYAVDQTHLFRMDVPEGYTVDELPKSVIVKLNKEDEGNFEYRTMEANGVITIRCRLRISRTYFDPEEYNMLREFFDLVVKKQSEQIVFKKKK</sequence>
<evidence type="ECO:0000259" key="2">
    <source>
        <dbReference type="Pfam" id="PF01841"/>
    </source>
</evidence>
<keyword evidence="1" id="KW-0732">Signal</keyword>
<protein>
    <submittedName>
        <fullName evidence="4">DUF3857 and transglutaminase domain-containing protein</fullName>
    </submittedName>
</protein>